<evidence type="ECO:0000313" key="9">
    <source>
        <dbReference type="EMBL" id="KAG6755508.1"/>
    </source>
</evidence>
<dbReference type="Proteomes" id="UP000886885">
    <property type="component" value="Chromosome 11D"/>
</dbReference>
<dbReference type="InterPro" id="IPR010259">
    <property type="entry name" value="S8pro/Inhibitor_I9"/>
</dbReference>
<accession>A0A8X7YVV6</accession>
<dbReference type="AlphaFoldDB" id="A0A8X7YVV6"/>
<comment type="similarity">
    <text evidence="2">Belongs to the peptidase S8 family.</text>
</comment>
<proteinExistence type="inferred from homology"/>
<evidence type="ECO:0000256" key="2">
    <source>
        <dbReference type="ARBA" id="ARBA00011073"/>
    </source>
</evidence>
<evidence type="ECO:0000256" key="7">
    <source>
        <dbReference type="SAM" id="SignalP"/>
    </source>
</evidence>
<dbReference type="PANTHER" id="PTHR10795">
    <property type="entry name" value="PROPROTEIN CONVERTASE SUBTILISIN/KEXIN"/>
    <property type="match status" value="1"/>
</dbReference>
<feature type="chain" id="PRO_5036498680" description="Inhibitor I9 domain-containing protein" evidence="7">
    <location>
        <begin position="19"/>
        <end position="147"/>
    </location>
</feature>
<keyword evidence="4 7" id="KW-0732">Signal</keyword>
<evidence type="ECO:0000256" key="4">
    <source>
        <dbReference type="ARBA" id="ARBA00022729"/>
    </source>
</evidence>
<reference evidence="9" key="1">
    <citation type="journal article" date="2020" name="bioRxiv">
        <title>Hybrid origin of Populus tomentosa Carr. identified through genome sequencing and phylogenomic analysis.</title>
        <authorList>
            <person name="An X."/>
            <person name="Gao K."/>
            <person name="Chen Z."/>
            <person name="Li J."/>
            <person name="Yang X."/>
            <person name="Yang X."/>
            <person name="Zhou J."/>
            <person name="Guo T."/>
            <person name="Zhao T."/>
            <person name="Huang S."/>
            <person name="Miao D."/>
            <person name="Khan W.U."/>
            <person name="Rao P."/>
            <person name="Ye M."/>
            <person name="Lei B."/>
            <person name="Liao W."/>
            <person name="Wang J."/>
            <person name="Ji L."/>
            <person name="Li Y."/>
            <person name="Guo B."/>
            <person name="Mustafa N.S."/>
            <person name="Li S."/>
            <person name="Yun Q."/>
            <person name="Keller S.R."/>
            <person name="Mao J."/>
            <person name="Zhang R."/>
            <person name="Strauss S.H."/>
        </authorList>
    </citation>
    <scope>NUCLEOTIDE SEQUENCE</scope>
    <source>
        <strain evidence="9">GM15</strain>
        <tissue evidence="9">Leaf</tissue>
    </source>
</reference>
<protein>
    <recommendedName>
        <fullName evidence="8">Inhibitor I9 domain-containing protein</fullName>
    </recommendedName>
</protein>
<organism evidence="9 10">
    <name type="scientific">Populus tomentosa</name>
    <name type="common">Chinese white poplar</name>
    <dbReference type="NCBI Taxonomy" id="118781"/>
    <lineage>
        <taxon>Eukaryota</taxon>
        <taxon>Viridiplantae</taxon>
        <taxon>Streptophyta</taxon>
        <taxon>Embryophyta</taxon>
        <taxon>Tracheophyta</taxon>
        <taxon>Spermatophyta</taxon>
        <taxon>Magnoliopsida</taxon>
        <taxon>eudicotyledons</taxon>
        <taxon>Gunneridae</taxon>
        <taxon>Pentapetalae</taxon>
        <taxon>rosids</taxon>
        <taxon>fabids</taxon>
        <taxon>Malpighiales</taxon>
        <taxon>Salicaceae</taxon>
        <taxon>Saliceae</taxon>
        <taxon>Populus</taxon>
    </lineage>
</organism>
<evidence type="ECO:0000256" key="5">
    <source>
        <dbReference type="ARBA" id="ARBA00022801"/>
    </source>
</evidence>
<dbReference type="InterPro" id="IPR045051">
    <property type="entry name" value="SBT"/>
</dbReference>
<gene>
    <name evidence="9" type="ORF">POTOM_041339</name>
</gene>
<evidence type="ECO:0000259" key="8">
    <source>
        <dbReference type="Pfam" id="PF05922"/>
    </source>
</evidence>
<evidence type="ECO:0000256" key="3">
    <source>
        <dbReference type="ARBA" id="ARBA00022670"/>
    </source>
</evidence>
<feature type="domain" description="Inhibitor I9" evidence="8">
    <location>
        <begin position="29"/>
        <end position="109"/>
    </location>
</feature>
<comment type="caution">
    <text evidence="9">The sequence shown here is derived from an EMBL/GenBank/DDBJ whole genome shotgun (WGS) entry which is preliminary data.</text>
</comment>
<dbReference type="GO" id="GO:0006508">
    <property type="term" value="P:proteolysis"/>
    <property type="evidence" value="ECO:0007669"/>
    <property type="project" value="UniProtKB-KW"/>
</dbReference>
<evidence type="ECO:0000313" key="10">
    <source>
        <dbReference type="Proteomes" id="UP000886885"/>
    </source>
</evidence>
<keyword evidence="5" id="KW-0378">Hydrolase</keyword>
<feature type="signal peptide" evidence="7">
    <location>
        <begin position="1"/>
        <end position="18"/>
    </location>
</feature>
<keyword evidence="10" id="KW-1185">Reference proteome</keyword>
<evidence type="ECO:0000256" key="1">
    <source>
        <dbReference type="ARBA" id="ARBA00004613"/>
    </source>
</evidence>
<dbReference type="GO" id="GO:0008236">
    <property type="term" value="F:serine-type peptidase activity"/>
    <property type="evidence" value="ECO:0007669"/>
    <property type="project" value="UniProtKB-KW"/>
</dbReference>
<comment type="subcellular location">
    <subcellularLocation>
        <location evidence="1">Secreted</location>
    </subcellularLocation>
</comment>
<evidence type="ECO:0000256" key="6">
    <source>
        <dbReference type="ARBA" id="ARBA00022825"/>
    </source>
</evidence>
<dbReference type="GO" id="GO:0005576">
    <property type="term" value="C:extracellular region"/>
    <property type="evidence" value="ECO:0007669"/>
    <property type="project" value="UniProtKB-SubCell"/>
</dbReference>
<keyword evidence="6" id="KW-0720">Serine protease</keyword>
<name>A0A8X7YVV6_POPTO</name>
<sequence>MASTRWCCILCLFLAVFGAQVGFCFSSKVYVVYMGSKSGDDPDDVLSQNHLMLASVHGGSIEQAQASHLYSYRHGFRGFAAKLTDEQASQIAQMPGVVSVFPNFKRKLHTTRSWDFMGLLGEETMEIPGHSTKNQVNVIIGFIDTGE</sequence>
<dbReference type="OrthoDB" id="2014869at2759"/>
<keyword evidence="3" id="KW-0645">Protease</keyword>
<dbReference type="Pfam" id="PF05922">
    <property type="entry name" value="Inhibitor_I9"/>
    <property type="match status" value="1"/>
</dbReference>
<dbReference type="EMBL" id="JAAWWB010000022">
    <property type="protein sequence ID" value="KAG6755508.1"/>
    <property type="molecule type" value="Genomic_DNA"/>
</dbReference>
<dbReference type="FunFam" id="3.30.70.80:FF:000002">
    <property type="entry name" value="Subtilisin-like protease SBT5.3"/>
    <property type="match status" value="1"/>
</dbReference>